<protein>
    <recommendedName>
        <fullName evidence="11">DNA 3'-5' helicase</fullName>
        <ecNumber evidence="11">5.6.2.4</ecNumber>
    </recommendedName>
</protein>
<proteinExistence type="predicted"/>
<evidence type="ECO:0000256" key="7">
    <source>
        <dbReference type="ARBA" id="ARBA00023125"/>
    </source>
</evidence>
<keyword evidence="2" id="KW-0547">Nucleotide-binding</keyword>
<dbReference type="EMBL" id="FZMP01000086">
    <property type="protein sequence ID" value="SNQ60349.1"/>
    <property type="molecule type" value="Genomic_DNA"/>
</dbReference>
<evidence type="ECO:0000256" key="2">
    <source>
        <dbReference type="ARBA" id="ARBA00022741"/>
    </source>
</evidence>
<keyword evidence="4" id="KW-0378">Hydrolase</keyword>
<dbReference type="InterPro" id="IPR010997">
    <property type="entry name" value="HRDC-like_sf"/>
</dbReference>
<evidence type="ECO:0000256" key="11">
    <source>
        <dbReference type="ARBA" id="ARBA00034808"/>
    </source>
</evidence>
<dbReference type="GO" id="GO:0006281">
    <property type="term" value="P:DNA repair"/>
    <property type="evidence" value="ECO:0007669"/>
    <property type="project" value="UniProtKB-KW"/>
</dbReference>
<evidence type="ECO:0000256" key="10">
    <source>
        <dbReference type="ARBA" id="ARBA00034617"/>
    </source>
</evidence>
<keyword evidence="14" id="KW-1185">Reference proteome</keyword>
<dbReference type="Pfam" id="PF00570">
    <property type="entry name" value="HRDC"/>
    <property type="match status" value="1"/>
</dbReference>
<evidence type="ECO:0000256" key="5">
    <source>
        <dbReference type="ARBA" id="ARBA00022806"/>
    </source>
</evidence>
<evidence type="ECO:0000256" key="8">
    <source>
        <dbReference type="ARBA" id="ARBA00023204"/>
    </source>
</evidence>
<evidence type="ECO:0000256" key="3">
    <source>
        <dbReference type="ARBA" id="ARBA00022763"/>
    </source>
</evidence>
<dbReference type="GO" id="GO:0016787">
    <property type="term" value="F:hydrolase activity"/>
    <property type="evidence" value="ECO:0007669"/>
    <property type="project" value="UniProtKB-KW"/>
</dbReference>
<dbReference type="SMART" id="SM00341">
    <property type="entry name" value="HRDC"/>
    <property type="match status" value="1"/>
</dbReference>
<dbReference type="InterPro" id="IPR044876">
    <property type="entry name" value="HRDC_dom_sf"/>
</dbReference>
<evidence type="ECO:0000256" key="1">
    <source>
        <dbReference type="ARBA" id="ARBA00001946"/>
    </source>
</evidence>
<organism evidence="13 14">
    <name type="scientific">Candidatus Methanoperedens nitratireducens</name>
    <dbReference type="NCBI Taxonomy" id="1392998"/>
    <lineage>
        <taxon>Archaea</taxon>
        <taxon>Methanobacteriati</taxon>
        <taxon>Methanobacteriota</taxon>
        <taxon>Stenosarchaea group</taxon>
        <taxon>Methanomicrobia</taxon>
        <taxon>Methanosarcinales</taxon>
        <taxon>ANME-2 cluster</taxon>
        <taxon>Candidatus Methanoperedentaceae</taxon>
        <taxon>Candidatus Methanoperedens</taxon>
    </lineage>
</organism>
<evidence type="ECO:0000256" key="9">
    <source>
        <dbReference type="ARBA" id="ARBA00023235"/>
    </source>
</evidence>
<keyword evidence="7" id="KW-0238">DNA-binding</keyword>
<dbReference type="AlphaFoldDB" id="A0A284VMA9"/>
<evidence type="ECO:0000259" key="12">
    <source>
        <dbReference type="PROSITE" id="PS50967"/>
    </source>
</evidence>
<keyword evidence="9" id="KW-0413">Isomerase</keyword>
<dbReference type="Proteomes" id="UP000218615">
    <property type="component" value="Unassembled WGS sequence"/>
</dbReference>
<comment type="cofactor">
    <cofactor evidence="1">
        <name>Mg(2+)</name>
        <dbReference type="ChEBI" id="CHEBI:18420"/>
    </cofactor>
</comment>
<dbReference type="OrthoDB" id="386452at2157"/>
<keyword evidence="6" id="KW-0067">ATP-binding</keyword>
<feature type="domain" description="HRDC" evidence="12">
    <location>
        <begin position="47"/>
        <end position="127"/>
    </location>
</feature>
<evidence type="ECO:0000256" key="4">
    <source>
        <dbReference type="ARBA" id="ARBA00022801"/>
    </source>
</evidence>
<gene>
    <name evidence="13" type="ORF">MNV_1760004</name>
</gene>
<evidence type="ECO:0000313" key="14">
    <source>
        <dbReference type="Proteomes" id="UP000218615"/>
    </source>
</evidence>
<name>A0A284VMA9_9EURY</name>
<keyword evidence="3" id="KW-0227">DNA damage</keyword>
<dbReference type="GO" id="GO:0043138">
    <property type="term" value="F:3'-5' DNA helicase activity"/>
    <property type="evidence" value="ECO:0007669"/>
    <property type="project" value="UniProtKB-EC"/>
</dbReference>
<accession>A0A284VMA9</accession>
<evidence type="ECO:0000313" key="13">
    <source>
        <dbReference type="EMBL" id="SNQ60349.1"/>
    </source>
</evidence>
<dbReference type="RefSeq" id="WP_096204673.1">
    <property type="nucleotide sequence ID" value="NZ_FZMP01000086.1"/>
</dbReference>
<comment type="catalytic activity">
    <reaction evidence="10">
        <text>Couples ATP hydrolysis with the unwinding of duplex DNA by translocating in the 3'-5' direction.</text>
        <dbReference type="EC" id="5.6.2.4"/>
    </reaction>
</comment>
<dbReference type="PROSITE" id="PS50967">
    <property type="entry name" value="HRDC"/>
    <property type="match status" value="1"/>
</dbReference>
<dbReference type="EC" id="5.6.2.4" evidence="11"/>
<dbReference type="Gene3D" id="1.10.150.80">
    <property type="entry name" value="HRDC domain"/>
    <property type="match status" value="1"/>
</dbReference>
<sequence>MTVQLLLRLNQRSRTFLMGCLTGGEKERVFLTKPEVQEKAVEPEKDAGYDGGLFEVLRVLRKKLADAENYPPYIIFTDASLKQMAALYPRTLSDFRKINGVGDKKLEKYGAVFVKEITDYYEKQEYTRSFIIREE</sequence>
<evidence type="ECO:0000256" key="6">
    <source>
        <dbReference type="ARBA" id="ARBA00022840"/>
    </source>
</evidence>
<dbReference type="FunFam" id="1.10.150.80:FF:000002">
    <property type="entry name" value="ATP-dependent DNA helicase RecQ"/>
    <property type="match status" value="1"/>
</dbReference>
<dbReference type="GO" id="GO:0003677">
    <property type="term" value="F:DNA binding"/>
    <property type="evidence" value="ECO:0007669"/>
    <property type="project" value="UniProtKB-KW"/>
</dbReference>
<dbReference type="GO" id="GO:0005524">
    <property type="term" value="F:ATP binding"/>
    <property type="evidence" value="ECO:0007669"/>
    <property type="project" value="UniProtKB-KW"/>
</dbReference>
<reference evidence="14" key="1">
    <citation type="submission" date="2017-06" db="EMBL/GenBank/DDBJ databases">
        <authorList>
            <person name="Cremers G."/>
        </authorList>
    </citation>
    <scope>NUCLEOTIDE SEQUENCE [LARGE SCALE GENOMIC DNA]</scope>
</reference>
<dbReference type="SUPFAM" id="SSF47819">
    <property type="entry name" value="HRDC-like"/>
    <property type="match status" value="1"/>
</dbReference>
<keyword evidence="8" id="KW-0234">DNA repair</keyword>
<dbReference type="InterPro" id="IPR002121">
    <property type="entry name" value="HRDC_dom"/>
</dbReference>
<keyword evidence="5" id="KW-0347">Helicase</keyword>